<dbReference type="Gene3D" id="2.30.30.30">
    <property type="match status" value="1"/>
</dbReference>
<sequence length="91" mass="9770">MSGKDKGTEGHVMSINVETGRITVEGVHTGRKHQRPTQANDQGGIIDIALTINASNVAVVCPKTGEPGRVGYRIEGDTKVRYHKKSGEELS</sequence>
<evidence type="ECO:0000256" key="4">
    <source>
        <dbReference type="SAM" id="MobiDB-lite"/>
    </source>
</evidence>
<name>A0A381RC86_9ZZZZ</name>
<dbReference type="GO" id="GO:0003723">
    <property type="term" value="F:RNA binding"/>
    <property type="evidence" value="ECO:0007669"/>
    <property type="project" value="InterPro"/>
</dbReference>
<dbReference type="PANTHER" id="PTHR12903">
    <property type="entry name" value="MITOCHONDRIAL RIBOSOMAL PROTEIN L24"/>
    <property type="match status" value="1"/>
</dbReference>
<dbReference type="EMBL" id="UINC01001816">
    <property type="protein sequence ID" value="SUZ89386.1"/>
    <property type="molecule type" value="Genomic_DNA"/>
</dbReference>
<dbReference type="InterPro" id="IPR057264">
    <property type="entry name" value="Ribosomal_uL24_C"/>
</dbReference>
<dbReference type="GO" id="GO:1990904">
    <property type="term" value="C:ribonucleoprotein complex"/>
    <property type="evidence" value="ECO:0007669"/>
    <property type="project" value="UniProtKB-KW"/>
</dbReference>
<dbReference type="Pfam" id="PF17136">
    <property type="entry name" value="ribosomal_L24"/>
    <property type="match status" value="1"/>
</dbReference>
<dbReference type="GO" id="GO:0005840">
    <property type="term" value="C:ribosome"/>
    <property type="evidence" value="ECO:0007669"/>
    <property type="project" value="UniProtKB-KW"/>
</dbReference>
<reference evidence="6" key="1">
    <citation type="submission" date="2018-05" db="EMBL/GenBank/DDBJ databases">
        <authorList>
            <person name="Lanie J.A."/>
            <person name="Ng W.-L."/>
            <person name="Kazmierczak K.M."/>
            <person name="Andrzejewski T.M."/>
            <person name="Davidsen T.M."/>
            <person name="Wayne K.J."/>
            <person name="Tettelin H."/>
            <person name="Glass J.I."/>
            <person name="Rusch D."/>
            <person name="Podicherti R."/>
            <person name="Tsui H.-C.T."/>
            <person name="Winkler M.E."/>
        </authorList>
    </citation>
    <scope>NUCLEOTIDE SEQUENCE</scope>
</reference>
<proteinExistence type="inferred from homology"/>
<dbReference type="CDD" id="cd06089">
    <property type="entry name" value="KOW_RPL26"/>
    <property type="match status" value="1"/>
</dbReference>
<evidence type="ECO:0000256" key="3">
    <source>
        <dbReference type="ARBA" id="ARBA00023274"/>
    </source>
</evidence>
<protein>
    <recommendedName>
        <fullName evidence="5">Large ribosomal subunit protein uL24 C-terminal domain-containing protein</fullName>
    </recommendedName>
</protein>
<dbReference type="InterPro" id="IPR041988">
    <property type="entry name" value="Ribosomal_uL24_KOW"/>
</dbReference>
<dbReference type="InterPro" id="IPR003256">
    <property type="entry name" value="Ribosomal_uL24"/>
</dbReference>
<accession>A0A381RC86</accession>
<gene>
    <name evidence="6" type="ORF">METZ01_LOCUS42240</name>
</gene>
<dbReference type="GO" id="GO:0006412">
    <property type="term" value="P:translation"/>
    <property type="evidence" value="ECO:0007669"/>
    <property type="project" value="InterPro"/>
</dbReference>
<feature type="region of interest" description="Disordered" evidence="4">
    <location>
        <begin position="1"/>
        <end position="22"/>
    </location>
</feature>
<dbReference type="GO" id="GO:0003735">
    <property type="term" value="F:structural constituent of ribosome"/>
    <property type="evidence" value="ECO:0007669"/>
    <property type="project" value="InterPro"/>
</dbReference>
<dbReference type="NCBIfam" id="TIGR01079">
    <property type="entry name" value="rplX_bact"/>
    <property type="match status" value="1"/>
</dbReference>
<dbReference type="InterPro" id="IPR014722">
    <property type="entry name" value="Rib_uL2_dom2"/>
</dbReference>
<evidence type="ECO:0000256" key="1">
    <source>
        <dbReference type="ARBA" id="ARBA00010618"/>
    </source>
</evidence>
<feature type="domain" description="Large ribosomal subunit protein uL24 C-terminal" evidence="5">
    <location>
        <begin position="29"/>
        <end position="90"/>
    </location>
</feature>
<organism evidence="6">
    <name type="scientific">marine metagenome</name>
    <dbReference type="NCBI Taxonomy" id="408172"/>
    <lineage>
        <taxon>unclassified sequences</taxon>
        <taxon>metagenomes</taxon>
        <taxon>ecological metagenomes</taxon>
    </lineage>
</organism>
<dbReference type="AlphaFoldDB" id="A0A381RC86"/>
<keyword evidence="3" id="KW-0687">Ribonucleoprotein</keyword>
<dbReference type="SUPFAM" id="SSF50104">
    <property type="entry name" value="Translation proteins SH3-like domain"/>
    <property type="match status" value="1"/>
</dbReference>
<keyword evidence="2" id="KW-0689">Ribosomal protein</keyword>
<comment type="similarity">
    <text evidence="1">Belongs to the universal ribosomal protein uL24 family.</text>
</comment>
<evidence type="ECO:0000256" key="2">
    <source>
        <dbReference type="ARBA" id="ARBA00022980"/>
    </source>
</evidence>
<dbReference type="InterPro" id="IPR008991">
    <property type="entry name" value="Translation_prot_SH3-like_sf"/>
</dbReference>
<evidence type="ECO:0000313" key="6">
    <source>
        <dbReference type="EMBL" id="SUZ89386.1"/>
    </source>
</evidence>
<evidence type="ECO:0000259" key="5">
    <source>
        <dbReference type="Pfam" id="PF17136"/>
    </source>
</evidence>